<dbReference type="GO" id="GO:0000981">
    <property type="term" value="F:DNA-binding transcription factor activity, RNA polymerase II-specific"/>
    <property type="evidence" value="ECO:0007669"/>
    <property type="project" value="InterPro"/>
</dbReference>
<evidence type="ECO:0000313" key="8">
    <source>
        <dbReference type="EMBL" id="TPX14484.1"/>
    </source>
</evidence>
<protein>
    <recommendedName>
        <fullName evidence="7">Xylanolytic transcriptional activator regulatory domain-containing protein</fullName>
    </recommendedName>
</protein>
<dbReference type="RefSeq" id="XP_030996195.1">
    <property type="nucleotide sequence ID" value="XM_031139971.1"/>
</dbReference>
<dbReference type="STRING" id="1093900.A0A507B763"/>
<dbReference type="GO" id="GO:0008270">
    <property type="term" value="F:zinc ion binding"/>
    <property type="evidence" value="ECO:0007669"/>
    <property type="project" value="InterPro"/>
</dbReference>
<evidence type="ECO:0000256" key="3">
    <source>
        <dbReference type="ARBA" id="ARBA00023015"/>
    </source>
</evidence>
<dbReference type="GO" id="GO:0003677">
    <property type="term" value="F:DNA binding"/>
    <property type="evidence" value="ECO:0007669"/>
    <property type="project" value="InterPro"/>
</dbReference>
<evidence type="ECO:0000256" key="4">
    <source>
        <dbReference type="ARBA" id="ARBA00023163"/>
    </source>
</evidence>
<dbReference type="PANTHER" id="PTHR47338:SF5">
    <property type="entry name" value="ZN(II)2CYS6 TRANSCRIPTION FACTOR (EUROFUNG)"/>
    <property type="match status" value="1"/>
</dbReference>
<dbReference type="PANTHER" id="PTHR47338">
    <property type="entry name" value="ZN(II)2CYS6 TRANSCRIPTION FACTOR (EUROFUNG)-RELATED"/>
    <property type="match status" value="1"/>
</dbReference>
<comment type="caution">
    <text evidence="8">The sequence shown here is derived from an EMBL/GenBank/DDBJ whole genome shotgun (WGS) entry which is preliminary data.</text>
</comment>
<evidence type="ECO:0000259" key="7">
    <source>
        <dbReference type="SMART" id="SM00906"/>
    </source>
</evidence>
<proteinExistence type="predicted"/>
<gene>
    <name evidence="8" type="ORF">E0L32_005448</name>
</gene>
<keyword evidence="2" id="KW-0479">Metal-binding</keyword>
<name>A0A507B763_9PEZI</name>
<feature type="compositionally biased region" description="Basic and acidic residues" evidence="6">
    <location>
        <begin position="1"/>
        <end position="11"/>
    </location>
</feature>
<dbReference type="GO" id="GO:0005634">
    <property type="term" value="C:nucleus"/>
    <property type="evidence" value="ECO:0007669"/>
    <property type="project" value="UniProtKB-SubCell"/>
</dbReference>
<keyword evidence="5" id="KW-0539">Nucleus</keyword>
<evidence type="ECO:0000256" key="5">
    <source>
        <dbReference type="ARBA" id="ARBA00023242"/>
    </source>
</evidence>
<dbReference type="EMBL" id="SKBQ01000028">
    <property type="protein sequence ID" value="TPX14484.1"/>
    <property type="molecule type" value="Genomic_DNA"/>
</dbReference>
<dbReference type="Pfam" id="PF04082">
    <property type="entry name" value="Fungal_trans"/>
    <property type="match status" value="1"/>
</dbReference>
<dbReference type="InterPro" id="IPR050815">
    <property type="entry name" value="TF_fung"/>
</dbReference>
<dbReference type="OrthoDB" id="2399539at2759"/>
<keyword evidence="4" id="KW-0804">Transcription</keyword>
<dbReference type="GeneID" id="41972895"/>
<dbReference type="SMART" id="SM00906">
    <property type="entry name" value="Fungal_trans"/>
    <property type="match status" value="1"/>
</dbReference>
<evidence type="ECO:0000256" key="1">
    <source>
        <dbReference type="ARBA" id="ARBA00004123"/>
    </source>
</evidence>
<reference evidence="8 9" key="1">
    <citation type="submission" date="2019-06" db="EMBL/GenBank/DDBJ databases">
        <title>Draft genome sequence of the filamentous fungus Phialemoniopsis curvata isolated from diesel fuel.</title>
        <authorList>
            <person name="Varaljay V.A."/>
            <person name="Lyon W.J."/>
            <person name="Crouch A.L."/>
            <person name="Drake C.E."/>
            <person name="Hollomon J.M."/>
            <person name="Nadeau L.J."/>
            <person name="Nunn H.S."/>
            <person name="Stevenson B.S."/>
            <person name="Bojanowski C.L."/>
            <person name="Crookes-Goodson W.J."/>
        </authorList>
    </citation>
    <scope>NUCLEOTIDE SEQUENCE [LARGE SCALE GENOMIC DNA]</scope>
    <source>
        <strain evidence="8 9">D216</strain>
    </source>
</reference>
<dbReference type="GO" id="GO:0006351">
    <property type="term" value="P:DNA-templated transcription"/>
    <property type="evidence" value="ECO:0007669"/>
    <property type="project" value="InterPro"/>
</dbReference>
<sequence>MRGDPDEDRQFRHPRKKSQNPLRRGGAAARPRREAIESPPLTLRPFSDQNEIMDVLPPFREIVDAVHYLIGHEFQLSFIPKAHLLLSLTGGRAPSAFLLLGILCLSARYTPSLAQRHGSPNAATEVYLAHAQSIAQDAIWGGPCLDKCQAFYFISKAQLYSGNKSGAHQSLGIAIRMALEMDLHREDTYRLTAPTKDLVIARESARRTFWMIYSQESLLSGPSSPGSLDPKYITALLPSSEYDFAEGWEPASRGALEGTAAVRKQSVHDPRRSLFATLLQATQLWVTISRWSLAEEGHTPSWEPESDHIRLAQKLDHWERTLHHEHQWSPALLRQYQKEKRDIAYTAIFMFTRICKILVRRPYLKKLMNPSPNTTEDWSQITKLFESTRELYELVDLQFSNRSCEGAGFMSDLSAFAVYTCGAMAVYLSNLPEVCPEPAIAREGPSMVRRTLAILDACQSIWPLAVVVLFVLRASLASGQADPARAVRVPAPATAATHGPPADAARLLLHRERLHPGTVLPSALVGRFRRCRRPPPPVSTPCVQSAAEPFAFLRRAGRHGDDAPAAPTTTPAAASFILHTAAGAHVVADPGQQRRLRARAAVLRQQQRSAGRDHPFLGQALF</sequence>
<accession>A0A507B763</accession>
<feature type="domain" description="Xylanolytic transcriptional activator regulatory" evidence="7">
    <location>
        <begin position="167"/>
        <end position="244"/>
    </location>
</feature>
<evidence type="ECO:0000256" key="2">
    <source>
        <dbReference type="ARBA" id="ARBA00022723"/>
    </source>
</evidence>
<dbReference type="InterPro" id="IPR007219">
    <property type="entry name" value="XnlR_reg_dom"/>
</dbReference>
<feature type="region of interest" description="Disordered" evidence="6">
    <location>
        <begin position="1"/>
        <end position="43"/>
    </location>
</feature>
<dbReference type="InParanoid" id="A0A507B763"/>
<dbReference type="CDD" id="cd12148">
    <property type="entry name" value="fungal_TF_MHR"/>
    <property type="match status" value="1"/>
</dbReference>
<dbReference type="Proteomes" id="UP000319257">
    <property type="component" value="Unassembled WGS sequence"/>
</dbReference>
<keyword evidence="9" id="KW-1185">Reference proteome</keyword>
<organism evidence="8 9">
    <name type="scientific">Thyridium curvatum</name>
    <dbReference type="NCBI Taxonomy" id="1093900"/>
    <lineage>
        <taxon>Eukaryota</taxon>
        <taxon>Fungi</taxon>
        <taxon>Dikarya</taxon>
        <taxon>Ascomycota</taxon>
        <taxon>Pezizomycotina</taxon>
        <taxon>Sordariomycetes</taxon>
        <taxon>Sordariomycetidae</taxon>
        <taxon>Thyridiales</taxon>
        <taxon>Thyridiaceae</taxon>
        <taxon>Thyridium</taxon>
    </lineage>
</organism>
<evidence type="ECO:0000256" key="6">
    <source>
        <dbReference type="SAM" id="MobiDB-lite"/>
    </source>
</evidence>
<keyword evidence="3" id="KW-0805">Transcription regulation</keyword>
<dbReference type="AlphaFoldDB" id="A0A507B763"/>
<evidence type="ECO:0000313" key="9">
    <source>
        <dbReference type="Proteomes" id="UP000319257"/>
    </source>
</evidence>
<comment type="subcellular location">
    <subcellularLocation>
        <location evidence="1">Nucleus</location>
    </subcellularLocation>
</comment>